<gene>
    <name evidence="1" type="ORF">LSAT_V11C800444140</name>
</gene>
<dbReference type="AlphaFoldDB" id="A0A9R1WZI3"/>
<reference evidence="1 2" key="1">
    <citation type="journal article" date="2017" name="Nat. Commun.">
        <title>Genome assembly with in vitro proximity ligation data and whole-genome triplication in lettuce.</title>
        <authorList>
            <person name="Reyes-Chin-Wo S."/>
            <person name="Wang Z."/>
            <person name="Yang X."/>
            <person name="Kozik A."/>
            <person name="Arikit S."/>
            <person name="Song C."/>
            <person name="Xia L."/>
            <person name="Froenicke L."/>
            <person name="Lavelle D.O."/>
            <person name="Truco M.J."/>
            <person name="Xia R."/>
            <person name="Zhu S."/>
            <person name="Xu C."/>
            <person name="Xu H."/>
            <person name="Xu X."/>
            <person name="Cox K."/>
            <person name="Korf I."/>
            <person name="Meyers B.C."/>
            <person name="Michelmore R.W."/>
        </authorList>
    </citation>
    <scope>NUCLEOTIDE SEQUENCE [LARGE SCALE GENOMIC DNA]</scope>
    <source>
        <strain evidence="2">cv. Salinas</strain>
        <tissue evidence="1">Seedlings</tissue>
    </source>
</reference>
<sequence length="163" mass="19076">MPVFRELLSHVSHFALKEIHMQCEKIKNGIMMPCTGHFMATMGFPCAHNIKQLEGKPLSLDLIHPQWRIDTLRLNSEDDSHNDGVNKFDELLTDLSSRYKPWPLSKKEFATSMITKLLTESDAFFEPMIRKPKEKMNNFNRTRSFKIRVCGIITNIQPFKFYQ</sequence>
<evidence type="ECO:0000313" key="1">
    <source>
        <dbReference type="EMBL" id="KAJ0192519.1"/>
    </source>
</evidence>
<dbReference type="EMBL" id="NBSK02000008">
    <property type="protein sequence ID" value="KAJ0192519.1"/>
    <property type="molecule type" value="Genomic_DNA"/>
</dbReference>
<accession>A0A9R1WZI3</accession>
<proteinExistence type="predicted"/>
<comment type="caution">
    <text evidence="1">The sequence shown here is derived from an EMBL/GenBank/DDBJ whole genome shotgun (WGS) entry which is preliminary data.</text>
</comment>
<evidence type="ECO:0000313" key="2">
    <source>
        <dbReference type="Proteomes" id="UP000235145"/>
    </source>
</evidence>
<name>A0A9R1WZI3_LACSA</name>
<keyword evidence="2" id="KW-1185">Reference proteome</keyword>
<protein>
    <submittedName>
        <fullName evidence="1">Uncharacterized protein</fullName>
    </submittedName>
</protein>
<dbReference type="Proteomes" id="UP000235145">
    <property type="component" value="Unassembled WGS sequence"/>
</dbReference>
<organism evidence="1 2">
    <name type="scientific">Lactuca sativa</name>
    <name type="common">Garden lettuce</name>
    <dbReference type="NCBI Taxonomy" id="4236"/>
    <lineage>
        <taxon>Eukaryota</taxon>
        <taxon>Viridiplantae</taxon>
        <taxon>Streptophyta</taxon>
        <taxon>Embryophyta</taxon>
        <taxon>Tracheophyta</taxon>
        <taxon>Spermatophyta</taxon>
        <taxon>Magnoliopsida</taxon>
        <taxon>eudicotyledons</taxon>
        <taxon>Gunneridae</taxon>
        <taxon>Pentapetalae</taxon>
        <taxon>asterids</taxon>
        <taxon>campanulids</taxon>
        <taxon>Asterales</taxon>
        <taxon>Asteraceae</taxon>
        <taxon>Cichorioideae</taxon>
        <taxon>Cichorieae</taxon>
        <taxon>Lactucinae</taxon>
        <taxon>Lactuca</taxon>
    </lineage>
</organism>